<sequence>MEFFRTSDERFENLEGYPFAPNYVFLSDCEGGELRMHYLDEGPVDGEVVVCLHGQPTWSYLYRKMVPVLVKAGYRVIVPDLVGFGRSDKPTKRSNHTVQRHIGWIVELIEQLDLQNITFFGQDWGGLIGLCAVVDTPDRFARVVAANTGLPVGVPEAMNDFAHQYYDSIPLVNANEMAINLVKNENGLGFLYWVKWCAETPDLDVPFVVRSSVMHGLTEGEQKAYAAPFPDDNYKAAPRQFPSNVPIMSDNPAVPLFKEAWKFFEAFKKPFICIFGDSDPVTAGSDAELIKRIPGAQAQKHQQLKGVGHFLQE</sequence>
<dbReference type="PRINTS" id="PR00111">
    <property type="entry name" value="ABHYDROLASE"/>
</dbReference>
<organism evidence="3">
    <name type="scientific">marine metagenome</name>
    <dbReference type="NCBI Taxonomy" id="408172"/>
    <lineage>
        <taxon>unclassified sequences</taxon>
        <taxon>metagenomes</taxon>
        <taxon>ecological metagenomes</taxon>
    </lineage>
</organism>
<proteinExistence type="predicted"/>
<feature type="non-terminal residue" evidence="3">
    <location>
        <position position="313"/>
    </location>
</feature>
<name>A0A381ZUG6_9ZZZZ</name>
<dbReference type="InterPro" id="IPR000073">
    <property type="entry name" value="AB_hydrolase_1"/>
</dbReference>
<dbReference type="NCBIfam" id="NF002043">
    <property type="entry name" value="PRK00870.1"/>
    <property type="match status" value="1"/>
</dbReference>
<dbReference type="AlphaFoldDB" id="A0A381ZUG6"/>
<dbReference type="PANTHER" id="PTHR42977:SF3">
    <property type="entry name" value="AB HYDROLASE-1 DOMAIN-CONTAINING PROTEIN"/>
    <property type="match status" value="1"/>
</dbReference>
<evidence type="ECO:0000313" key="3">
    <source>
        <dbReference type="EMBL" id="SVA92938.1"/>
    </source>
</evidence>
<evidence type="ECO:0000259" key="2">
    <source>
        <dbReference type="Pfam" id="PF00561"/>
    </source>
</evidence>
<dbReference type="PRINTS" id="PR00412">
    <property type="entry name" value="EPOXHYDRLASE"/>
</dbReference>
<evidence type="ECO:0000256" key="1">
    <source>
        <dbReference type="ARBA" id="ARBA00022801"/>
    </source>
</evidence>
<dbReference type="GO" id="GO:0004301">
    <property type="term" value="F:epoxide hydrolase activity"/>
    <property type="evidence" value="ECO:0007669"/>
    <property type="project" value="TreeGrafter"/>
</dbReference>
<feature type="domain" description="AB hydrolase-1" evidence="2">
    <location>
        <begin position="48"/>
        <end position="312"/>
    </location>
</feature>
<keyword evidence="1" id="KW-0378">Hydrolase</keyword>
<dbReference type="PANTHER" id="PTHR42977">
    <property type="entry name" value="HYDROLASE-RELATED"/>
    <property type="match status" value="1"/>
</dbReference>
<dbReference type="InterPro" id="IPR051340">
    <property type="entry name" value="Haloalkane_dehalogenase"/>
</dbReference>
<dbReference type="Gene3D" id="3.40.50.1820">
    <property type="entry name" value="alpha/beta hydrolase"/>
    <property type="match status" value="1"/>
</dbReference>
<protein>
    <recommendedName>
        <fullName evidence="2">AB hydrolase-1 domain-containing protein</fullName>
    </recommendedName>
</protein>
<dbReference type="InterPro" id="IPR000639">
    <property type="entry name" value="Epox_hydrolase-like"/>
</dbReference>
<dbReference type="Pfam" id="PF00561">
    <property type="entry name" value="Abhydrolase_1"/>
    <property type="match status" value="1"/>
</dbReference>
<dbReference type="InterPro" id="IPR029058">
    <property type="entry name" value="AB_hydrolase_fold"/>
</dbReference>
<reference evidence="3" key="1">
    <citation type="submission" date="2018-05" db="EMBL/GenBank/DDBJ databases">
        <authorList>
            <person name="Lanie J.A."/>
            <person name="Ng W.-L."/>
            <person name="Kazmierczak K.M."/>
            <person name="Andrzejewski T.M."/>
            <person name="Davidsen T.M."/>
            <person name="Wayne K.J."/>
            <person name="Tettelin H."/>
            <person name="Glass J.I."/>
            <person name="Rusch D."/>
            <person name="Podicherti R."/>
            <person name="Tsui H.-C.T."/>
            <person name="Winkler M.E."/>
        </authorList>
    </citation>
    <scope>NUCLEOTIDE SEQUENCE</scope>
</reference>
<gene>
    <name evidence="3" type="ORF">METZ01_LOCUS145792</name>
</gene>
<accession>A0A381ZUG6</accession>
<dbReference type="EMBL" id="UINC01022728">
    <property type="protein sequence ID" value="SVA92938.1"/>
    <property type="molecule type" value="Genomic_DNA"/>
</dbReference>
<dbReference type="SUPFAM" id="SSF53474">
    <property type="entry name" value="alpha/beta-Hydrolases"/>
    <property type="match status" value="1"/>
</dbReference>